<dbReference type="GO" id="GO:0016810">
    <property type="term" value="F:hydrolase activity, acting on carbon-nitrogen (but not peptide) bonds"/>
    <property type="evidence" value="ECO:0007669"/>
    <property type="project" value="InterPro"/>
</dbReference>
<dbReference type="Proteomes" id="UP000325273">
    <property type="component" value="Unassembled WGS sequence"/>
</dbReference>
<dbReference type="PANTHER" id="PTHR11647">
    <property type="entry name" value="HYDRANTOINASE/DIHYDROPYRIMIDINASE FAMILY MEMBER"/>
    <property type="match status" value="1"/>
</dbReference>
<dbReference type="Gene3D" id="2.30.40.10">
    <property type="entry name" value="Urease, subunit C, domain 1"/>
    <property type="match status" value="1"/>
</dbReference>
<evidence type="ECO:0000259" key="1">
    <source>
        <dbReference type="Pfam" id="PF07969"/>
    </source>
</evidence>
<dbReference type="RefSeq" id="WP_149672062.1">
    <property type="nucleotide sequence ID" value="NZ_VTUZ01000015.1"/>
</dbReference>
<dbReference type="InterPro" id="IPR013108">
    <property type="entry name" value="Amidohydro_3"/>
</dbReference>
<dbReference type="InterPro" id="IPR011059">
    <property type="entry name" value="Metal-dep_hydrolase_composite"/>
</dbReference>
<accession>A0A5B0GYW4</accession>
<dbReference type="PANTHER" id="PTHR11647:SF1">
    <property type="entry name" value="COLLAPSIN RESPONSE MEDIATOR PROTEIN"/>
    <property type="match status" value="1"/>
</dbReference>
<dbReference type="AlphaFoldDB" id="A0A5B0GYW4"/>
<dbReference type="EMBL" id="VTUZ01000015">
    <property type="protein sequence ID" value="KAA1008135.1"/>
    <property type="molecule type" value="Genomic_DNA"/>
</dbReference>
<evidence type="ECO:0000313" key="2">
    <source>
        <dbReference type="EMBL" id="KAA1008135.1"/>
    </source>
</evidence>
<evidence type="ECO:0000313" key="3">
    <source>
        <dbReference type="Proteomes" id="UP000325273"/>
    </source>
</evidence>
<dbReference type="NCBIfam" id="TIGR03121">
    <property type="entry name" value="one_C_dehyd_A"/>
    <property type="match status" value="1"/>
</dbReference>
<keyword evidence="3" id="KW-1185">Reference proteome</keyword>
<name>A0A5B0GYW4_9BURK</name>
<proteinExistence type="predicted"/>
<reference evidence="2 3" key="1">
    <citation type="submission" date="2019-08" db="EMBL/GenBank/DDBJ databases">
        <title>Paraburkholderia sp. DCY113.</title>
        <authorList>
            <person name="Kang J."/>
        </authorList>
    </citation>
    <scope>NUCLEOTIDE SEQUENCE [LARGE SCALE GENOMIC DNA]</scope>
    <source>
        <strain evidence="2 3">DCY113</strain>
    </source>
</reference>
<comment type="caution">
    <text evidence="2">The sequence shown here is derived from an EMBL/GenBank/DDBJ whole genome shotgun (WGS) entry which is preliminary data.</text>
</comment>
<feature type="domain" description="Amidohydrolase 3" evidence="1">
    <location>
        <begin position="44"/>
        <end position="497"/>
    </location>
</feature>
<dbReference type="SUPFAM" id="SSF51338">
    <property type="entry name" value="Composite domain of metallo-dependent hydrolases"/>
    <property type="match status" value="2"/>
</dbReference>
<dbReference type="InterPro" id="IPR050378">
    <property type="entry name" value="Metallo-dep_Hydrolases_sf"/>
</dbReference>
<dbReference type="CDD" id="cd01304">
    <property type="entry name" value="FMDH_A"/>
    <property type="match status" value="1"/>
</dbReference>
<dbReference type="InterPro" id="IPR032466">
    <property type="entry name" value="Metal_Hydrolase"/>
</dbReference>
<organism evidence="2 3">
    <name type="scientific">Paraburkholderia panacisoli</name>
    <dbReference type="NCBI Taxonomy" id="2603818"/>
    <lineage>
        <taxon>Bacteria</taxon>
        <taxon>Pseudomonadati</taxon>
        <taxon>Pseudomonadota</taxon>
        <taxon>Betaproteobacteria</taxon>
        <taxon>Burkholderiales</taxon>
        <taxon>Burkholderiaceae</taxon>
        <taxon>Paraburkholderia</taxon>
    </lineage>
</organism>
<dbReference type="SUPFAM" id="SSF51556">
    <property type="entry name" value="Metallo-dependent hydrolases"/>
    <property type="match status" value="1"/>
</dbReference>
<gene>
    <name evidence="2" type="ORF">FVF58_22555</name>
</gene>
<dbReference type="InterPro" id="IPR012027">
    <property type="entry name" value="Formylmethanofuran_DH_asu"/>
</dbReference>
<protein>
    <submittedName>
        <fullName evidence="2">Formylmethanofuran dehydrogenase subunit A</fullName>
    </submittedName>
</protein>
<dbReference type="Pfam" id="PF07969">
    <property type="entry name" value="Amidohydro_3"/>
    <property type="match status" value="1"/>
</dbReference>
<dbReference type="PIRSF" id="PIRSF006453">
    <property type="entry name" value="FwdA"/>
    <property type="match status" value="1"/>
</dbReference>
<sequence length="573" mass="62482">MSLVRLKGGTLFDPTHGVNGERRDLSFRDGRIVDVAPDTPVDREYDATGMIVMAGGIDMHSHIGGGKTNLSRLLLPEDHRADPLREPAYESAQDGAGRYLRLPSCGVCTPGTLATGYRYAEIGYTAAFEPAMMPSNARHTHLEMGDTPIIDHGAYVMLGNDELFLQMLAARDDFARLRDYVGWTIHASKALGVKVVNPGGISAFKFNQRSLNVDEPHVHYGITPREVLHTLSRALTELRVPHPLHVHASNLGVPGNIDSTIATMDAADGLPIHLTHIQFHSYGVEGPQKFSSGARHIADATNARPNVSIDVGQIIFGQTVTASGDTMMQFRNTPLARPHKWVAGDIECDAGCGVVPFRYREQSYVNALQWIIGLEIFLLVDDPWRVAMTTDHPNGGPFTSYPHLIRLLMDKPFRDEQLARLNPEAQVASALPGLTREFSLYEIAIITRAGPARLLGLRDRGHLGAGAAADIAVYRDAPDRERMFTSPAYVFKDGELVARDGTLVATPTGGIHFVSPEFDRGIEKTLRAYSDAKLASNFAHAAISDDEVCDCCRGGRLLPVECLANGSPLTDAR</sequence>